<dbReference type="GO" id="GO:0016592">
    <property type="term" value="C:mediator complex"/>
    <property type="evidence" value="ECO:0007669"/>
    <property type="project" value="InterPro"/>
</dbReference>
<dbReference type="EMBL" id="VRMN01000001">
    <property type="protein sequence ID" value="KAA8499977.1"/>
    <property type="molecule type" value="Genomic_DNA"/>
</dbReference>
<dbReference type="GO" id="GO:0003712">
    <property type="term" value="F:transcription coregulator activity"/>
    <property type="evidence" value="ECO:0007669"/>
    <property type="project" value="InterPro"/>
</dbReference>
<evidence type="ECO:0000313" key="5">
    <source>
        <dbReference type="EMBL" id="KAA8499977.1"/>
    </source>
</evidence>
<dbReference type="InterPro" id="IPR009332">
    <property type="entry name" value="Med22"/>
</dbReference>
<evidence type="ECO:0000256" key="3">
    <source>
        <dbReference type="ARBA" id="ARBA00023163"/>
    </source>
</evidence>
<keyword evidence="4" id="KW-0539">Nucleus</keyword>
<organism evidence="5 6">
    <name type="scientific">Porphyridium purpureum</name>
    <name type="common">Red alga</name>
    <name type="synonym">Porphyridium cruentum</name>
    <dbReference type="NCBI Taxonomy" id="35688"/>
    <lineage>
        <taxon>Eukaryota</taxon>
        <taxon>Rhodophyta</taxon>
        <taxon>Bangiophyceae</taxon>
        <taxon>Porphyridiales</taxon>
        <taxon>Porphyridiaceae</taxon>
        <taxon>Porphyridium</taxon>
    </lineage>
</organism>
<comment type="caution">
    <text evidence="5">The sequence shown here is derived from an EMBL/GenBank/DDBJ whole genome shotgun (WGS) entry which is preliminary data.</text>
</comment>
<proteinExistence type="predicted"/>
<evidence type="ECO:0000313" key="6">
    <source>
        <dbReference type="Proteomes" id="UP000324585"/>
    </source>
</evidence>
<accession>A0A5J4ZBE8</accession>
<dbReference type="GO" id="GO:0006357">
    <property type="term" value="P:regulation of transcription by RNA polymerase II"/>
    <property type="evidence" value="ECO:0007669"/>
    <property type="project" value="InterPro"/>
</dbReference>
<dbReference type="Pfam" id="PF06179">
    <property type="entry name" value="Med22"/>
    <property type="match status" value="1"/>
</dbReference>
<dbReference type="Proteomes" id="UP000324585">
    <property type="component" value="Unassembled WGS sequence"/>
</dbReference>
<comment type="subcellular location">
    <subcellularLocation>
        <location evidence="1">Nucleus</location>
    </subcellularLocation>
</comment>
<dbReference type="PANTHER" id="PTHR12434">
    <property type="entry name" value="MEDIATOR OF RNA POLYMERASE II TRANSCRIPTION SUBUNIT 22"/>
    <property type="match status" value="1"/>
</dbReference>
<reference evidence="6" key="1">
    <citation type="journal article" date="2019" name="Nat. Commun.">
        <title>Expansion of phycobilisome linker gene families in mesophilic red algae.</title>
        <authorList>
            <person name="Lee J."/>
            <person name="Kim D."/>
            <person name="Bhattacharya D."/>
            <person name="Yoon H.S."/>
        </authorList>
    </citation>
    <scope>NUCLEOTIDE SEQUENCE [LARGE SCALE GENOMIC DNA]</scope>
    <source>
        <strain evidence="6">CCMP 1328</strain>
    </source>
</reference>
<evidence type="ECO:0000256" key="1">
    <source>
        <dbReference type="ARBA" id="ARBA00004123"/>
    </source>
</evidence>
<dbReference type="AlphaFoldDB" id="A0A5J4ZBE8"/>
<protein>
    <submittedName>
        <fullName evidence="5">Mediator of RNA polymerase II transcription subunit 22</fullName>
    </submittedName>
</protein>
<keyword evidence="6" id="KW-1185">Reference proteome</keyword>
<gene>
    <name evidence="5" type="ORF">FVE85_7562</name>
</gene>
<sequence>MDTEGNELRTAMHARLQKVVRELVNAFQEVLAAARLETNKLDDASANLRVQVEAANVAHACEELLRFIADLKVLYIVQDLDGMNEETKQFRGMVETQCHETDDALFELQRTVLAALAEAEHAYEGVV</sequence>
<evidence type="ECO:0000256" key="2">
    <source>
        <dbReference type="ARBA" id="ARBA00023015"/>
    </source>
</evidence>
<keyword evidence="3" id="KW-0804">Transcription</keyword>
<name>A0A5J4ZBE8_PORPP</name>
<evidence type="ECO:0000256" key="4">
    <source>
        <dbReference type="ARBA" id="ARBA00023242"/>
    </source>
</evidence>
<dbReference type="PANTHER" id="PTHR12434:SF6">
    <property type="entry name" value="MEDIATOR OF RNA POLYMERASE II TRANSCRIPTION SUBUNIT 22"/>
    <property type="match status" value="1"/>
</dbReference>
<keyword evidence="2" id="KW-0805">Transcription regulation</keyword>